<gene>
    <name evidence="1" type="ORF">C8N35_11089</name>
</gene>
<dbReference type="Pfam" id="PF13489">
    <property type="entry name" value="Methyltransf_23"/>
    <property type="match status" value="1"/>
</dbReference>
<dbReference type="PANTHER" id="PTHR43861">
    <property type="entry name" value="TRANS-ACONITATE 2-METHYLTRANSFERASE-RELATED"/>
    <property type="match status" value="1"/>
</dbReference>
<dbReference type="Gene3D" id="3.40.50.150">
    <property type="entry name" value="Vaccinia Virus protein VP39"/>
    <property type="match status" value="1"/>
</dbReference>
<evidence type="ECO:0000313" key="1">
    <source>
        <dbReference type="EMBL" id="PTW57610.1"/>
    </source>
</evidence>
<keyword evidence="1" id="KW-0830">Ubiquinone</keyword>
<keyword evidence="1" id="KW-0808">Transferase</keyword>
<keyword evidence="1" id="KW-0489">Methyltransferase</keyword>
<dbReference type="GO" id="GO:0008168">
    <property type="term" value="F:methyltransferase activity"/>
    <property type="evidence" value="ECO:0007669"/>
    <property type="project" value="UniProtKB-KW"/>
</dbReference>
<keyword evidence="2" id="KW-1185">Reference proteome</keyword>
<dbReference type="EMBL" id="QAYG01000010">
    <property type="protein sequence ID" value="PTW57610.1"/>
    <property type="molecule type" value="Genomic_DNA"/>
</dbReference>
<reference evidence="1 2" key="1">
    <citation type="submission" date="2018-04" db="EMBL/GenBank/DDBJ databases">
        <title>Genomic Encyclopedia of Archaeal and Bacterial Type Strains, Phase II (KMG-II): from individual species to whole genera.</title>
        <authorList>
            <person name="Goeker M."/>
        </authorList>
    </citation>
    <scope>NUCLEOTIDE SEQUENCE [LARGE SCALE GENOMIC DNA]</scope>
    <source>
        <strain evidence="1 2">DSM 23382</strain>
    </source>
</reference>
<name>A0A2T5V1K2_9HYPH</name>
<sequence length="191" mass="21259">MPNATNAAEWDEEYRAGRWDFLHDVKESPRYGILAGWLASTRTTRALLDIGCGEGLLWRHLAQSPARYVGVDLSPASFEKASLDPATCRFVASDLHDFEPDDGERFSAIVFNEVLYFSQEPEAQLARYAAMLEEGGVIAISMYAPKRPTSGAHKLIARVWEASDAWTVLDDLTLSSAAKGVTWKLRLVRPQ</sequence>
<dbReference type="RefSeq" id="WP_210203622.1">
    <property type="nucleotide sequence ID" value="NZ_QAYG01000010.1"/>
</dbReference>
<dbReference type="CDD" id="cd02440">
    <property type="entry name" value="AdoMet_MTases"/>
    <property type="match status" value="1"/>
</dbReference>
<accession>A0A2T5V1K2</accession>
<evidence type="ECO:0000313" key="2">
    <source>
        <dbReference type="Proteomes" id="UP000244081"/>
    </source>
</evidence>
<dbReference type="SUPFAM" id="SSF53335">
    <property type="entry name" value="S-adenosyl-L-methionine-dependent methyltransferases"/>
    <property type="match status" value="1"/>
</dbReference>
<dbReference type="GO" id="GO:0032259">
    <property type="term" value="P:methylation"/>
    <property type="evidence" value="ECO:0007669"/>
    <property type="project" value="UniProtKB-KW"/>
</dbReference>
<comment type="caution">
    <text evidence="1">The sequence shown here is derived from an EMBL/GenBank/DDBJ whole genome shotgun (WGS) entry which is preliminary data.</text>
</comment>
<protein>
    <submittedName>
        <fullName evidence="1">2-polyprenyl-6-hydroxyphenyl methylase/3-demethylubiquinone-9 3-methyltransferase</fullName>
    </submittedName>
</protein>
<dbReference type="InterPro" id="IPR029063">
    <property type="entry name" value="SAM-dependent_MTases_sf"/>
</dbReference>
<organism evidence="1 2">
    <name type="scientific">Breoghania corrubedonensis</name>
    <dbReference type="NCBI Taxonomy" id="665038"/>
    <lineage>
        <taxon>Bacteria</taxon>
        <taxon>Pseudomonadati</taxon>
        <taxon>Pseudomonadota</taxon>
        <taxon>Alphaproteobacteria</taxon>
        <taxon>Hyphomicrobiales</taxon>
        <taxon>Stappiaceae</taxon>
        <taxon>Breoghania</taxon>
    </lineage>
</organism>
<dbReference type="Proteomes" id="UP000244081">
    <property type="component" value="Unassembled WGS sequence"/>
</dbReference>
<proteinExistence type="predicted"/>
<dbReference type="AlphaFoldDB" id="A0A2T5V1K2"/>